<keyword evidence="19" id="KW-1185">Reference proteome</keyword>
<keyword evidence="10" id="KW-1133">Transmembrane helix</keyword>
<feature type="region of interest" description="Disordered" evidence="16">
    <location>
        <begin position="112"/>
        <end position="149"/>
    </location>
</feature>
<keyword evidence="8" id="KW-0418">Kinase</keyword>
<keyword evidence="12" id="KW-0829">Tyrosine-protein kinase</keyword>
<keyword evidence="7" id="KW-0547">Nucleotide-binding</keyword>
<evidence type="ECO:0000256" key="1">
    <source>
        <dbReference type="ARBA" id="ARBA00004251"/>
    </source>
</evidence>
<dbReference type="VEuPathDB" id="TrichDB:TVAG_304610"/>
<accession>A2F2P6</accession>
<feature type="domain" description="ALK/LTK-like glycine-rich" evidence="17">
    <location>
        <begin position="50"/>
        <end position="288"/>
    </location>
</feature>
<evidence type="ECO:0000256" key="5">
    <source>
        <dbReference type="ARBA" id="ARBA00022692"/>
    </source>
</evidence>
<dbReference type="InterPro" id="IPR055163">
    <property type="entry name" value="ALK/LTK-like_GRD"/>
</dbReference>
<sequence length="315" mass="33033">MCNFVFGALLFKSNVWELHDASKGVLNLVINFRETSIYYPCQSSYDCTYYSSQFAPGIYKVEVWGANGGSSYTNTDFRHNNGQGGYSQGVLILEYPSTVFVFIGGQGESSKIDSSTLPHGGYNGGGDSTWDDRDTGDQGSGGGGATDLRINSTDLESRVIVAGGAGGNGFDTGWGETLPPAFGGGLEAAPPRGRETVGIPASQTYGYLKGLGQNGIYRSGGTSGGGGGGYFGGLTIEGTYGGQGGGGSGYIGGVTSYNGIIAQTIPGNETFPPKSNNEGNVFAKITLIEKLPKATKFLGKFKRKRCFYLFCLKHI</sequence>
<dbReference type="Pfam" id="PF12810">
    <property type="entry name" value="ALK_LTK_GRD"/>
    <property type="match status" value="1"/>
</dbReference>
<dbReference type="GO" id="GO:0005524">
    <property type="term" value="F:ATP binding"/>
    <property type="evidence" value="ECO:0007669"/>
    <property type="project" value="UniProtKB-KW"/>
</dbReference>
<keyword evidence="6" id="KW-0732">Signal</keyword>
<evidence type="ECO:0000256" key="3">
    <source>
        <dbReference type="ARBA" id="ARBA00022475"/>
    </source>
</evidence>
<evidence type="ECO:0000259" key="17">
    <source>
        <dbReference type="Pfam" id="PF12810"/>
    </source>
</evidence>
<dbReference type="KEGG" id="tva:4758643"/>
<gene>
    <name evidence="18" type="ORF">TVAG_304610</name>
</gene>
<dbReference type="RefSeq" id="XP_001313749.1">
    <property type="nucleotide sequence ID" value="XM_001313748.1"/>
</dbReference>
<protein>
    <recommendedName>
        <fullName evidence="2">receptor protein-tyrosine kinase</fullName>
        <ecNumber evidence="2">2.7.10.1</ecNumber>
    </recommendedName>
</protein>
<evidence type="ECO:0000256" key="15">
    <source>
        <dbReference type="ARBA" id="ARBA00023180"/>
    </source>
</evidence>
<keyword evidence="9" id="KW-0067">ATP-binding</keyword>
<dbReference type="InParanoid" id="A2F2P6"/>
<evidence type="ECO:0000256" key="6">
    <source>
        <dbReference type="ARBA" id="ARBA00022729"/>
    </source>
</evidence>
<evidence type="ECO:0000256" key="9">
    <source>
        <dbReference type="ARBA" id="ARBA00022840"/>
    </source>
</evidence>
<evidence type="ECO:0000256" key="8">
    <source>
        <dbReference type="ARBA" id="ARBA00022777"/>
    </source>
</evidence>
<reference evidence="18" key="2">
    <citation type="journal article" date="2007" name="Science">
        <title>Draft genome sequence of the sexually transmitted pathogen Trichomonas vaginalis.</title>
        <authorList>
            <person name="Carlton J.M."/>
            <person name="Hirt R.P."/>
            <person name="Silva J.C."/>
            <person name="Delcher A.L."/>
            <person name="Schatz M."/>
            <person name="Zhao Q."/>
            <person name="Wortman J.R."/>
            <person name="Bidwell S.L."/>
            <person name="Alsmark U.C.M."/>
            <person name="Besteiro S."/>
            <person name="Sicheritz-Ponten T."/>
            <person name="Noel C.J."/>
            <person name="Dacks J.B."/>
            <person name="Foster P.G."/>
            <person name="Simillion C."/>
            <person name="Van de Peer Y."/>
            <person name="Miranda-Saavedra D."/>
            <person name="Barton G.J."/>
            <person name="Westrop G.D."/>
            <person name="Mueller S."/>
            <person name="Dessi D."/>
            <person name="Fiori P.L."/>
            <person name="Ren Q."/>
            <person name="Paulsen I."/>
            <person name="Zhang H."/>
            <person name="Bastida-Corcuera F.D."/>
            <person name="Simoes-Barbosa A."/>
            <person name="Brown M.T."/>
            <person name="Hayes R.D."/>
            <person name="Mukherjee M."/>
            <person name="Okumura C.Y."/>
            <person name="Schneider R."/>
            <person name="Smith A.J."/>
            <person name="Vanacova S."/>
            <person name="Villalvazo M."/>
            <person name="Haas B.J."/>
            <person name="Pertea M."/>
            <person name="Feldblyum T.V."/>
            <person name="Utterback T.R."/>
            <person name="Shu C.L."/>
            <person name="Osoegawa K."/>
            <person name="de Jong P.J."/>
            <person name="Hrdy I."/>
            <person name="Horvathova L."/>
            <person name="Zubacova Z."/>
            <person name="Dolezal P."/>
            <person name="Malik S.B."/>
            <person name="Logsdon J.M. Jr."/>
            <person name="Henze K."/>
            <person name="Gupta A."/>
            <person name="Wang C.C."/>
            <person name="Dunne R.L."/>
            <person name="Upcroft J.A."/>
            <person name="Upcroft P."/>
            <person name="White O."/>
            <person name="Salzberg S.L."/>
            <person name="Tang P."/>
            <person name="Chiu C.-H."/>
            <person name="Lee Y.-S."/>
            <person name="Embley T.M."/>
            <person name="Coombs G.H."/>
            <person name="Mottram J.C."/>
            <person name="Tachezy J."/>
            <person name="Fraser-Liggett C.M."/>
            <person name="Johnson P.J."/>
        </authorList>
    </citation>
    <scope>NUCLEOTIDE SEQUENCE [LARGE SCALE GENOMIC DNA]</scope>
    <source>
        <strain evidence="18">G3</strain>
    </source>
</reference>
<evidence type="ECO:0000256" key="7">
    <source>
        <dbReference type="ARBA" id="ARBA00022741"/>
    </source>
</evidence>
<keyword evidence="4" id="KW-0808">Transferase</keyword>
<dbReference type="EC" id="2.7.10.1" evidence="2"/>
<dbReference type="VEuPathDB" id="TrichDB:TVAGG3_1020470"/>
<keyword evidence="5" id="KW-0812">Transmembrane</keyword>
<organism evidence="18 19">
    <name type="scientific">Trichomonas vaginalis (strain ATCC PRA-98 / G3)</name>
    <dbReference type="NCBI Taxonomy" id="412133"/>
    <lineage>
        <taxon>Eukaryota</taxon>
        <taxon>Metamonada</taxon>
        <taxon>Parabasalia</taxon>
        <taxon>Trichomonadida</taxon>
        <taxon>Trichomonadidae</taxon>
        <taxon>Trichomonas</taxon>
    </lineage>
</organism>
<dbReference type="GO" id="GO:0005886">
    <property type="term" value="C:plasma membrane"/>
    <property type="evidence" value="ECO:0007669"/>
    <property type="project" value="UniProtKB-SubCell"/>
</dbReference>
<evidence type="ECO:0000256" key="14">
    <source>
        <dbReference type="ARBA" id="ARBA00023170"/>
    </source>
</evidence>
<reference evidence="18" key="1">
    <citation type="submission" date="2006-10" db="EMBL/GenBank/DDBJ databases">
        <authorList>
            <person name="Amadeo P."/>
            <person name="Zhao Q."/>
            <person name="Wortman J."/>
            <person name="Fraser-Liggett C."/>
            <person name="Carlton J."/>
        </authorList>
    </citation>
    <scope>NUCLEOTIDE SEQUENCE</scope>
    <source>
        <strain evidence="18">G3</strain>
    </source>
</reference>
<evidence type="ECO:0000256" key="2">
    <source>
        <dbReference type="ARBA" id="ARBA00011902"/>
    </source>
</evidence>
<comment type="subcellular location">
    <subcellularLocation>
        <location evidence="1">Cell membrane</location>
        <topology evidence="1">Single-pass type I membrane protein</topology>
    </subcellularLocation>
</comment>
<evidence type="ECO:0000256" key="4">
    <source>
        <dbReference type="ARBA" id="ARBA00022679"/>
    </source>
</evidence>
<keyword evidence="15" id="KW-0325">Glycoprotein</keyword>
<dbReference type="AlphaFoldDB" id="A2F2P6"/>
<dbReference type="GO" id="GO:0004714">
    <property type="term" value="F:transmembrane receptor protein tyrosine kinase activity"/>
    <property type="evidence" value="ECO:0007669"/>
    <property type="project" value="UniProtKB-EC"/>
</dbReference>
<dbReference type="EMBL" id="DS113588">
    <property type="protein sequence ID" value="EAY00820.1"/>
    <property type="molecule type" value="Genomic_DNA"/>
</dbReference>
<keyword evidence="13" id="KW-1015">Disulfide bond</keyword>
<evidence type="ECO:0000256" key="12">
    <source>
        <dbReference type="ARBA" id="ARBA00023137"/>
    </source>
</evidence>
<dbReference type="Proteomes" id="UP000001542">
    <property type="component" value="Unassembled WGS sequence"/>
</dbReference>
<evidence type="ECO:0000313" key="18">
    <source>
        <dbReference type="EMBL" id="EAY00820.1"/>
    </source>
</evidence>
<name>A2F2P6_TRIV3</name>
<evidence type="ECO:0000256" key="13">
    <source>
        <dbReference type="ARBA" id="ARBA00023157"/>
    </source>
</evidence>
<keyword evidence="3" id="KW-1003">Cell membrane</keyword>
<evidence type="ECO:0000256" key="16">
    <source>
        <dbReference type="SAM" id="MobiDB-lite"/>
    </source>
</evidence>
<evidence type="ECO:0000256" key="11">
    <source>
        <dbReference type="ARBA" id="ARBA00023136"/>
    </source>
</evidence>
<keyword evidence="14" id="KW-0675">Receptor</keyword>
<proteinExistence type="predicted"/>
<evidence type="ECO:0000256" key="10">
    <source>
        <dbReference type="ARBA" id="ARBA00022989"/>
    </source>
</evidence>
<evidence type="ECO:0000313" key="19">
    <source>
        <dbReference type="Proteomes" id="UP000001542"/>
    </source>
</evidence>
<keyword evidence="11" id="KW-0472">Membrane</keyword>